<feature type="compositionally biased region" description="Low complexity" evidence="1">
    <location>
        <begin position="453"/>
        <end position="474"/>
    </location>
</feature>
<reference evidence="2 3" key="1">
    <citation type="submission" date="2018-06" db="EMBL/GenBank/DDBJ databases">
        <authorList>
            <consortium name="Pathogen Informatics"/>
            <person name="Doyle S."/>
        </authorList>
    </citation>
    <scope>NUCLEOTIDE SEQUENCE [LARGE SCALE GENOMIC DNA]</scope>
    <source>
        <strain evidence="2 3">NCTC11820</strain>
    </source>
</reference>
<dbReference type="RefSeq" id="WP_236585897.1">
    <property type="nucleotide sequence ID" value="NZ_CAMYEK010000004.1"/>
</dbReference>
<evidence type="ECO:0000313" key="2">
    <source>
        <dbReference type="EMBL" id="SQB64385.1"/>
    </source>
</evidence>
<gene>
    <name evidence="2" type="ORF">NCTC11820_00729</name>
</gene>
<dbReference type="Proteomes" id="UP000250245">
    <property type="component" value="Unassembled WGS sequence"/>
</dbReference>
<dbReference type="EMBL" id="UASJ01000001">
    <property type="protein sequence ID" value="SQB64385.1"/>
    <property type="molecule type" value="Genomic_DNA"/>
</dbReference>
<protein>
    <submittedName>
        <fullName evidence="2">Uncharacterized protein</fullName>
    </submittedName>
</protein>
<sequence>MSITFSDDAYSFDSASDDSAPHSAAVLSTQLMNAASIPPGLPRTKATLDVVSAARDAGYDDLLAGAEIELIGCYLEGRNPGKALEAFSSTLTRLLHRPELYDSRQLEQLSRFYPEVIESACTHPDVPLSLLNHLLAGLQAFQASLGPSPAAGDYLRHRMREALGNPAEERYFLDRAIDRITPADHPALGRAIDISQVALAWEHHPDQALQVSWRMLTHEIPAPQKARLLRVMLPGLVAADAWQVAWEAHLVAYEYDRENSRLSELCEHFQFLAVAGMWSRLLLLLERHLGLIRQAHDPWDLLVGMRALVGALEALDWAGYGRYSLKVSLASTSRFHEIPALVHPTVAQARDLLGQAAATLAARYDERNGNVEVSSSLGLLDSHLLPDGLLLQGTEGDARFMARLLRARALLECNQGFDALLLLGGLEQTNFPSVRRLGPEIRMLTSLARMQMSHDSASAAESSTAGSSPESQSA</sequence>
<feature type="region of interest" description="Disordered" evidence="1">
    <location>
        <begin position="452"/>
        <end position="474"/>
    </location>
</feature>
<accession>A0A2X2YUY1</accession>
<proteinExistence type="predicted"/>
<name>A0A2X2YUY1_9ACTO</name>
<dbReference type="GeneID" id="55565962"/>
<dbReference type="AlphaFoldDB" id="A0A2X2YUY1"/>
<evidence type="ECO:0000256" key="1">
    <source>
        <dbReference type="SAM" id="MobiDB-lite"/>
    </source>
</evidence>
<organism evidence="2 3">
    <name type="scientific">Mobiluncus curtisii</name>
    <dbReference type="NCBI Taxonomy" id="2051"/>
    <lineage>
        <taxon>Bacteria</taxon>
        <taxon>Bacillati</taxon>
        <taxon>Actinomycetota</taxon>
        <taxon>Actinomycetes</taxon>
        <taxon>Actinomycetales</taxon>
        <taxon>Actinomycetaceae</taxon>
        <taxon>Mobiluncus</taxon>
    </lineage>
</organism>
<evidence type="ECO:0000313" key="3">
    <source>
        <dbReference type="Proteomes" id="UP000250245"/>
    </source>
</evidence>